<evidence type="ECO:0000256" key="2">
    <source>
        <dbReference type="ARBA" id="ARBA00023043"/>
    </source>
</evidence>
<evidence type="ECO:0000313" key="5">
    <source>
        <dbReference type="Proteomes" id="UP000635477"/>
    </source>
</evidence>
<dbReference type="AlphaFoldDB" id="A0A8H4UHH2"/>
<feature type="repeat" description="ANK" evidence="3">
    <location>
        <begin position="40"/>
        <end position="65"/>
    </location>
</feature>
<dbReference type="PANTHER" id="PTHR24198:SF165">
    <property type="entry name" value="ANKYRIN REPEAT-CONTAINING PROTEIN-RELATED"/>
    <property type="match status" value="1"/>
</dbReference>
<evidence type="ECO:0000256" key="1">
    <source>
        <dbReference type="ARBA" id="ARBA00022737"/>
    </source>
</evidence>
<name>A0A8H4UHH2_9HYPO</name>
<protein>
    <recommendedName>
        <fullName evidence="6">Ankyrin repeat protein</fullName>
    </recommendedName>
</protein>
<reference evidence="4" key="2">
    <citation type="submission" date="2020-05" db="EMBL/GenBank/DDBJ databases">
        <authorList>
            <person name="Kim H.-S."/>
            <person name="Proctor R.H."/>
            <person name="Brown D.W."/>
        </authorList>
    </citation>
    <scope>NUCLEOTIDE SEQUENCE</scope>
    <source>
        <strain evidence="4">NRRL 22465</strain>
    </source>
</reference>
<evidence type="ECO:0000313" key="4">
    <source>
        <dbReference type="EMBL" id="KAF4976452.1"/>
    </source>
</evidence>
<dbReference type="PANTHER" id="PTHR24198">
    <property type="entry name" value="ANKYRIN REPEAT AND PROTEIN KINASE DOMAIN-CONTAINING PROTEIN"/>
    <property type="match status" value="1"/>
</dbReference>
<keyword evidence="1" id="KW-0677">Repeat</keyword>
<dbReference type="EMBL" id="JABEYC010000534">
    <property type="protein sequence ID" value="KAF4976452.1"/>
    <property type="molecule type" value="Genomic_DNA"/>
</dbReference>
<reference evidence="4" key="1">
    <citation type="journal article" date="2020" name="BMC Genomics">
        <title>Correction to: Identification and distribution of gene clusters required for synthesis of sphingolipid metabolism inhibitors in diverse species of the filamentous fungus Fusarium.</title>
        <authorList>
            <person name="Kim H.S."/>
            <person name="Lohmar J.M."/>
            <person name="Busman M."/>
            <person name="Brown D.W."/>
            <person name="Naumann T.A."/>
            <person name="Divon H.H."/>
            <person name="Lysoe E."/>
            <person name="Uhlig S."/>
            <person name="Proctor R.H."/>
        </authorList>
    </citation>
    <scope>NUCLEOTIDE SEQUENCE</scope>
    <source>
        <strain evidence="4">NRRL 22465</strain>
    </source>
</reference>
<dbReference type="SMART" id="SM00248">
    <property type="entry name" value="ANK"/>
    <property type="match status" value="5"/>
</dbReference>
<comment type="caution">
    <text evidence="4">The sequence shown here is derived from an EMBL/GenBank/DDBJ whole genome shotgun (WGS) entry which is preliminary data.</text>
</comment>
<evidence type="ECO:0008006" key="6">
    <source>
        <dbReference type="Google" id="ProtNLM"/>
    </source>
</evidence>
<dbReference type="Pfam" id="PF13637">
    <property type="entry name" value="Ank_4"/>
    <property type="match status" value="1"/>
</dbReference>
<dbReference type="InterPro" id="IPR036770">
    <property type="entry name" value="Ankyrin_rpt-contain_sf"/>
</dbReference>
<dbReference type="InterPro" id="IPR002110">
    <property type="entry name" value="Ankyrin_rpt"/>
</dbReference>
<organism evidence="4 5">
    <name type="scientific">Fusarium zealandicum</name>
    <dbReference type="NCBI Taxonomy" id="1053134"/>
    <lineage>
        <taxon>Eukaryota</taxon>
        <taxon>Fungi</taxon>
        <taxon>Dikarya</taxon>
        <taxon>Ascomycota</taxon>
        <taxon>Pezizomycotina</taxon>
        <taxon>Sordariomycetes</taxon>
        <taxon>Hypocreomycetidae</taxon>
        <taxon>Hypocreales</taxon>
        <taxon>Nectriaceae</taxon>
        <taxon>Fusarium</taxon>
        <taxon>Fusarium staphyleae species complex</taxon>
    </lineage>
</organism>
<sequence length="258" mass="28197">MSNPQGYDLEFSEYEDVTTEVSIIQILIDSGAPIDTPNNDCQTPLMVAAKEGNVAVPELLISRGALTGIYGLDFGSLLYLACKNNGIDCERMLEMVKRLIQAKMGPSAPGPNPFRDCLLYTIIWGWVEEDIKNAIIRYLVREGLVDVNVQGGRLGYAILTAAHKSEGRLVEHLIKHGTNIDVDDSLSYLLVHQVGSIKEDGSRRLVGHLARTTTLDVSDNYGQTSLHYAAGLGNLSVCKETLNSFCGDEDINLTYFGG</sequence>
<evidence type="ECO:0000256" key="3">
    <source>
        <dbReference type="PROSITE-ProRule" id="PRU00023"/>
    </source>
</evidence>
<keyword evidence="2 3" id="KW-0040">ANK repeat</keyword>
<dbReference type="PROSITE" id="PS50088">
    <property type="entry name" value="ANK_REPEAT"/>
    <property type="match status" value="1"/>
</dbReference>
<dbReference type="PROSITE" id="PS50297">
    <property type="entry name" value="ANK_REP_REGION"/>
    <property type="match status" value="1"/>
</dbReference>
<proteinExistence type="predicted"/>
<dbReference type="OrthoDB" id="341259at2759"/>
<dbReference type="Proteomes" id="UP000635477">
    <property type="component" value="Unassembled WGS sequence"/>
</dbReference>
<dbReference type="SUPFAM" id="SSF48403">
    <property type="entry name" value="Ankyrin repeat"/>
    <property type="match status" value="1"/>
</dbReference>
<accession>A0A8H4UHH2</accession>
<keyword evidence="5" id="KW-1185">Reference proteome</keyword>
<dbReference type="Gene3D" id="1.25.40.20">
    <property type="entry name" value="Ankyrin repeat-containing domain"/>
    <property type="match status" value="2"/>
</dbReference>
<gene>
    <name evidence="4" type="ORF">FZEAL_6890</name>
</gene>